<dbReference type="SUPFAM" id="SSF46785">
    <property type="entry name" value="Winged helix' DNA-binding domain"/>
    <property type="match status" value="1"/>
</dbReference>
<evidence type="ECO:0000259" key="4">
    <source>
        <dbReference type="PROSITE" id="PS50949"/>
    </source>
</evidence>
<dbReference type="SMART" id="SM00345">
    <property type="entry name" value="HTH_GNTR"/>
    <property type="match status" value="1"/>
</dbReference>
<dbReference type="PANTHER" id="PTHR43537:SF5">
    <property type="entry name" value="UXU OPERON TRANSCRIPTIONAL REGULATOR"/>
    <property type="match status" value="1"/>
</dbReference>
<dbReference type="Gene3D" id="1.10.10.10">
    <property type="entry name" value="Winged helix-like DNA-binding domain superfamily/Winged helix DNA-binding domain"/>
    <property type="match status" value="1"/>
</dbReference>
<dbReference type="Proteomes" id="UP000679848">
    <property type="component" value="Chromosome"/>
</dbReference>
<organism evidence="5 6">
    <name type="scientific">Pusillibacter faecalis</name>
    <dbReference type="NCBI Taxonomy" id="2714358"/>
    <lineage>
        <taxon>Bacteria</taxon>
        <taxon>Bacillati</taxon>
        <taxon>Bacillota</taxon>
        <taxon>Clostridia</taxon>
        <taxon>Eubacteriales</taxon>
        <taxon>Oscillospiraceae</taxon>
        <taxon>Pusillibacter</taxon>
    </lineage>
</organism>
<dbReference type="KEGG" id="pfaa:MM59RIKEN_11660"/>
<dbReference type="GO" id="GO:0003677">
    <property type="term" value="F:DNA binding"/>
    <property type="evidence" value="ECO:0007669"/>
    <property type="project" value="UniProtKB-KW"/>
</dbReference>
<dbReference type="Pfam" id="PF07729">
    <property type="entry name" value="FCD"/>
    <property type="match status" value="1"/>
</dbReference>
<keyword evidence="3" id="KW-0804">Transcription</keyword>
<dbReference type="InterPro" id="IPR036390">
    <property type="entry name" value="WH_DNA-bd_sf"/>
</dbReference>
<evidence type="ECO:0000313" key="6">
    <source>
        <dbReference type="Proteomes" id="UP000679848"/>
    </source>
</evidence>
<dbReference type="InterPro" id="IPR036388">
    <property type="entry name" value="WH-like_DNA-bd_sf"/>
</dbReference>
<evidence type="ECO:0000256" key="2">
    <source>
        <dbReference type="ARBA" id="ARBA00023125"/>
    </source>
</evidence>
<accession>A0A810QC88</accession>
<dbReference type="EMBL" id="AP023420">
    <property type="protein sequence ID" value="BCK83847.1"/>
    <property type="molecule type" value="Genomic_DNA"/>
</dbReference>
<dbReference type="PROSITE" id="PS50949">
    <property type="entry name" value="HTH_GNTR"/>
    <property type="match status" value="1"/>
</dbReference>
<dbReference type="Pfam" id="PF00392">
    <property type="entry name" value="GntR"/>
    <property type="match status" value="1"/>
</dbReference>
<dbReference type="GO" id="GO:0003700">
    <property type="term" value="F:DNA-binding transcription factor activity"/>
    <property type="evidence" value="ECO:0007669"/>
    <property type="project" value="InterPro"/>
</dbReference>
<reference evidence="5" key="1">
    <citation type="submission" date="2020-09" db="EMBL/GenBank/DDBJ databases">
        <title>New species isolated from human feces.</title>
        <authorList>
            <person name="Kitahara M."/>
            <person name="Shigeno Y."/>
            <person name="Shime M."/>
            <person name="Matsumoto Y."/>
            <person name="Nakamura S."/>
            <person name="Motooka D."/>
            <person name="Fukuoka S."/>
            <person name="Nishikawa H."/>
            <person name="Benno Y."/>
        </authorList>
    </citation>
    <scope>NUCLEOTIDE SEQUENCE</scope>
    <source>
        <strain evidence="5">MM59</strain>
    </source>
</reference>
<evidence type="ECO:0000256" key="3">
    <source>
        <dbReference type="ARBA" id="ARBA00023163"/>
    </source>
</evidence>
<name>A0A810QC88_9FIRM</name>
<dbReference type="CDD" id="cd07377">
    <property type="entry name" value="WHTH_GntR"/>
    <property type="match status" value="1"/>
</dbReference>
<dbReference type="SUPFAM" id="SSF48008">
    <property type="entry name" value="GntR ligand-binding domain-like"/>
    <property type="match status" value="1"/>
</dbReference>
<feature type="domain" description="HTH gntR-type" evidence="4">
    <location>
        <begin position="6"/>
        <end position="75"/>
    </location>
</feature>
<gene>
    <name evidence="5" type="ORF">MM59RIKEN_11660</name>
</gene>
<dbReference type="AlphaFoldDB" id="A0A810QC88"/>
<protein>
    <submittedName>
        <fullName evidence="5">Transcriptional regulator LldR</fullName>
    </submittedName>
</protein>
<sequence>MPLKKRSLAQQSADTLYEMITDDALWQAGDQLPNENELAVQLGISRATLREAIHLLAAQGILVVHRGKGTFVAAEAQRSGRCDLGSLSAVRSRLRDLFEARLLFEPDLAAMACRRASDEEIAHILSLGAAVEDAIRTGRDRTEYDQAFHQAIVSASHNDFLIRLVPIINRAVMEAIQLRSMETVLEEITLQDHALLMEFMKARDAAGAKQAMAIHLHRAINHLHLQAEMELPPFSAC</sequence>
<dbReference type="SMART" id="SM00895">
    <property type="entry name" value="FCD"/>
    <property type="match status" value="1"/>
</dbReference>
<dbReference type="RefSeq" id="WP_187027972.1">
    <property type="nucleotide sequence ID" value="NZ_AP023420.1"/>
</dbReference>
<keyword evidence="2" id="KW-0238">DNA-binding</keyword>
<dbReference type="InterPro" id="IPR000524">
    <property type="entry name" value="Tscrpt_reg_HTH_GntR"/>
</dbReference>
<dbReference type="InterPro" id="IPR008920">
    <property type="entry name" value="TF_FadR/GntR_C"/>
</dbReference>
<dbReference type="InterPro" id="IPR011711">
    <property type="entry name" value="GntR_C"/>
</dbReference>
<keyword evidence="6" id="KW-1185">Reference proteome</keyword>
<dbReference type="Gene3D" id="1.20.120.530">
    <property type="entry name" value="GntR ligand-binding domain-like"/>
    <property type="match status" value="1"/>
</dbReference>
<keyword evidence="1" id="KW-0805">Transcription regulation</keyword>
<evidence type="ECO:0000256" key="1">
    <source>
        <dbReference type="ARBA" id="ARBA00023015"/>
    </source>
</evidence>
<dbReference type="PANTHER" id="PTHR43537">
    <property type="entry name" value="TRANSCRIPTIONAL REGULATOR, GNTR FAMILY"/>
    <property type="match status" value="1"/>
</dbReference>
<evidence type="ECO:0000313" key="5">
    <source>
        <dbReference type="EMBL" id="BCK83847.1"/>
    </source>
</evidence>
<dbReference type="PRINTS" id="PR00035">
    <property type="entry name" value="HTHGNTR"/>
</dbReference>
<proteinExistence type="predicted"/>